<dbReference type="SMART" id="SM00184">
    <property type="entry name" value="RING"/>
    <property type="match status" value="1"/>
</dbReference>
<name>K7PBM7_9VIRU</name>
<dbReference type="PANTHER" id="PTHR14134">
    <property type="entry name" value="E3 UBIQUITIN-PROTEIN LIGASE RAD18"/>
    <property type="match status" value="1"/>
</dbReference>
<dbReference type="RefSeq" id="YP_007003797.1">
    <property type="nucleotide sequence ID" value="NC_019491.1"/>
</dbReference>
<gene>
    <name evidence="6" type="ORF">CyHV1_ORF144</name>
</gene>
<dbReference type="GO" id="GO:0008270">
    <property type="term" value="F:zinc ion binding"/>
    <property type="evidence" value="ECO:0007669"/>
    <property type="project" value="UniProtKB-KW"/>
</dbReference>
<evidence type="ECO:0000313" key="6">
    <source>
        <dbReference type="EMBL" id="AFJ20431.1"/>
    </source>
</evidence>
<sequence length="218" mass="24149">MEETPSIIPEDTGIETSLKCPACCDVLSRPVATPCGHTFCKACWERHLRAWPGSSKKICPICNQVVPVKLEVNKTLQDVVISIYGSEATSQEDEDKRPDLLDWRTWNGRSLPVHRPFKLEVEDLCQHNYWSVGVVVEPGESPSLSLECNYQADKYIYVDSIKSPDTKKLSVQYCLEKATLTFMDMDSKCSHVRPVPGGSGSTLTLRVSSGLGALCAIL</sequence>
<dbReference type="SUPFAM" id="SSF57850">
    <property type="entry name" value="RING/U-box"/>
    <property type="match status" value="1"/>
</dbReference>
<dbReference type="GO" id="GO:0006513">
    <property type="term" value="P:protein monoubiquitination"/>
    <property type="evidence" value="ECO:0007669"/>
    <property type="project" value="InterPro"/>
</dbReference>
<evidence type="ECO:0000259" key="5">
    <source>
        <dbReference type="PROSITE" id="PS50089"/>
    </source>
</evidence>
<dbReference type="GO" id="GO:0003697">
    <property type="term" value="F:single-stranded DNA binding"/>
    <property type="evidence" value="ECO:0007669"/>
    <property type="project" value="InterPro"/>
</dbReference>
<keyword evidence="7" id="KW-1185">Reference proteome</keyword>
<evidence type="ECO:0000256" key="2">
    <source>
        <dbReference type="ARBA" id="ARBA00022771"/>
    </source>
</evidence>
<keyword evidence="2 4" id="KW-0863">Zinc-finger</keyword>
<dbReference type="Pfam" id="PF00097">
    <property type="entry name" value="zf-C3HC4"/>
    <property type="match status" value="1"/>
</dbReference>
<dbReference type="OrthoDB" id="41624at10239"/>
<dbReference type="GO" id="GO:0006301">
    <property type="term" value="P:DNA damage tolerance"/>
    <property type="evidence" value="ECO:0007669"/>
    <property type="project" value="InterPro"/>
</dbReference>
<proteinExistence type="predicted"/>
<dbReference type="PROSITE" id="PS50089">
    <property type="entry name" value="ZF_RING_2"/>
    <property type="match status" value="1"/>
</dbReference>
<evidence type="ECO:0000256" key="4">
    <source>
        <dbReference type="PROSITE-ProRule" id="PRU00175"/>
    </source>
</evidence>
<dbReference type="KEGG" id="vg:14011283"/>
<dbReference type="GO" id="GO:0061630">
    <property type="term" value="F:ubiquitin protein ligase activity"/>
    <property type="evidence" value="ECO:0007669"/>
    <property type="project" value="InterPro"/>
</dbReference>
<reference evidence="6 7" key="1">
    <citation type="journal article" date="2013" name="J. Virol.">
        <title>Comparative genomics of carp herpesviruses.</title>
        <authorList>
            <person name="Davison A.J."/>
            <person name="Kurobe T."/>
            <person name="Gatherer D."/>
            <person name="Cunningham C."/>
            <person name="Korf I."/>
            <person name="Fukuda H."/>
            <person name="Hedrick R.P."/>
            <person name="Waltzek T.B."/>
        </authorList>
    </citation>
    <scope>NUCLEOTIDE SEQUENCE [LARGE SCALE GENOMIC DNA]</scope>
    <source>
        <strain evidence="6">NG-J1</strain>
    </source>
</reference>
<keyword evidence="3" id="KW-0862">Zinc</keyword>
<evidence type="ECO:0000313" key="7">
    <source>
        <dbReference type="Proteomes" id="UP000118426"/>
    </source>
</evidence>
<protein>
    <submittedName>
        <fullName evidence="6">Protein ORF144</fullName>
    </submittedName>
</protein>
<dbReference type="InterPro" id="IPR013083">
    <property type="entry name" value="Znf_RING/FYVE/PHD"/>
</dbReference>
<evidence type="ECO:0000256" key="3">
    <source>
        <dbReference type="ARBA" id="ARBA00022833"/>
    </source>
</evidence>
<dbReference type="GeneID" id="14011283"/>
<dbReference type="InterPro" id="IPR018957">
    <property type="entry name" value="Znf_C3HC4_RING-type"/>
</dbReference>
<dbReference type="EMBL" id="JQ815363">
    <property type="protein sequence ID" value="AFJ20431.1"/>
    <property type="molecule type" value="Genomic_DNA"/>
</dbReference>
<dbReference type="InterPro" id="IPR001841">
    <property type="entry name" value="Znf_RING"/>
</dbReference>
<dbReference type="Proteomes" id="UP000118426">
    <property type="component" value="Segment"/>
</dbReference>
<dbReference type="InterPro" id="IPR039577">
    <property type="entry name" value="Rad18"/>
</dbReference>
<organism evidence="6 7">
    <name type="scientific">Cyprinid herpesvirus 1</name>
    <dbReference type="NCBI Taxonomy" id="317858"/>
    <lineage>
        <taxon>Viruses</taxon>
        <taxon>Duplodnaviria</taxon>
        <taxon>Heunggongvirae</taxon>
        <taxon>Peploviricota</taxon>
        <taxon>Herviviricetes</taxon>
        <taxon>Herpesvirales</taxon>
        <taxon>Alloherpesviridae</taxon>
        <taxon>Cyvirus</taxon>
        <taxon>Cyvirus cyprinidallo1</taxon>
    </lineage>
</organism>
<evidence type="ECO:0000256" key="1">
    <source>
        <dbReference type="ARBA" id="ARBA00022723"/>
    </source>
</evidence>
<dbReference type="Gene3D" id="3.30.40.10">
    <property type="entry name" value="Zinc/RING finger domain, C3HC4 (zinc finger)"/>
    <property type="match status" value="1"/>
</dbReference>
<keyword evidence="1" id="KW-0479">Metal-binding</keyword>
<accession>K7PBM7</accession>
<feature type="domain" description="RING-type" evidence="5">
    <location>
        <begin position="20"/>
        <end position="63"/>
    </location>
</feature>